<evidence type="ECO:0000313" key="2">
    <source>
        <dbReference type="Proteomes" id="UP001241169"/>
    </source>
</evidence>
<comment type="caution">
    <text evidence="1">The sequence shown here is derived from an EMBL/GenBank/DDBJ whole genome shotgun (WGS) entry which is preliminary data.</text>
</comment>
<dbReference type="EMBL" id="MOPA01000002">
    <property type="protein sequence ID" value="KAK1544384.1"/>
    <property type="molecule type" value="Genomic_DNA"/>
</dbReference>
<dbReference type="GeneID" id="85370073"/>
<dbReference type="Proteomes" id="UP001241169">
    <property type="component" value="Unassembled WGS sequence"/>
</dbReference>
<protein>
    <submittedName>
        <fullName evidence="1">Uncharacterized protein</fullName>
    </submittedName>
</protein>
<sequence length="182" mass="19775">MIRREETCVGGLGRGSLGPDFFLFFTSSWWYGVPGMTKEKHHQRHIVIVCAQIEDHIFLFPPLSSSSLSFVVSVSLSSVPASCHPPLGSPLPAPSDLCNPSIFTSQNYPWVVVCSPGRWVQMQNMTDVAGYRKGGESPLSRNAAALGVPWEMCRVIKCGFHVCALNPALPASFLNSILGIIA</sequence>
<gene>
    <name evidence="1" type="ORF">CPAR01_01886</name>
</gene>
<reference evidence="1 2" key="1">
    <citation type="submission" date="2016-10" db="EMBL/GenBank/DDBJ databases">
        <title>The genome sequence of Colletotrichum fioriniae PJ7.</title>
        <authorList>
            <person name="Baroncelli R."/>
        </authorList>
    </citation>
    <scope>NUCLEOTIDE SEQUENCE [LARGE SCALE GENOMIC DNA]</scope>
    <source>
        <strain evidence="1 2">IMI 384185</strain>
    </source>
</reference>
<organism evidence="1 2">
    <name type="scientific">Colletotrichum paranaense</name>
    <dbReference type="NCBI Taxonomy" id="1914294"/>
    <lineage>
        <taxon>Eukaryota</taxon>
        <taxon>Fungi</taxon>
        <taxon>Dikarya</taxon>
        <taxon>Ascomycota</taxon>
        <taxon>Pezizomycotina</taxon>
        <taxon>Sordariomycetes</taxon>
        <taxon>Hypocreomycetidae</taxon>
        <taxon>Glomerellales</taxon>
        <taxon>Glomerellaceae</taxon>
        <taxon>Colletotrichum</taxon>
        <taxon>Colletotrichum acutatum species complex</taxon>
    </lineage>
</organism>
<keyword evidence="2" id="KW-1185">Reference proteome</keyword>
<name>A0ABQ9SXZ3_9PEZI</name>
<proteinExistence type="predicted"/>
<evidence type="ECO:0000313" key="1">
    <source>
        <dbReference type="EMBL" id="KAK1544384.1"/>
    </source>
</evidence>
<accession>A0ABQ9SXZ3</accession>
<dbReference type="RefSeq" id="XP_060353502.1">
    <property type="nucleotide sequence ID" value="XM_060486174.1"/>
</dbReference>